<gene>
    <name evidence="1" type="ORF">SCUD_LOCUS21014</name>
</gene>
<evidence type="ECO:0000313" key="1">
    <source>
        <dbReference type="EMBL" id="VDP74053.1"/>
    </source>
</evidence>
<dbReference type="PANTHER" id="PTHR46088:SF1">
    <property type="entry name" value="TUBULIN--TYROSINE LIGASE-LIKE PROTEIN 12"/>
    <property type="match status" value="1"/>
</dbReference>
<dbReference type="PANTHER" id="PTHR46088">
    <property type="entry name" value="TUBULIN--TYROSINE LIGASE-LIKE PROTEIN 12"/>
    <property type="match status" value="1"/>
</dbReference>
<dbReference type="InterPro" id="IPR004344">
    <property type="entry name" value="TTL/TTLL_fam"/>
</dbReference>
<proteinExistence type="predicted"/>
<protein>
    <submittedName>
        <fullName evidence="1">Uncharacterized protein</fullName>
    </submittedName>
</protein>
<reference evidence="1 2" key="1">
    <citation type="submission" date="2018-11" db="EMBL/GenBank/DDBJ databases">
        <authorList>
            <consortium name="Pathogen Informatics"/>
        </authorList>
    </citation>
    <scope>NUCLEOTIDE SEQUENCE [LARGE SCALE GENOMIC DNA]</scope>
    <source>
        <strain>Dakar</strain>
        <strain evidence="2">Senegal</strain>
    </source>
</reference>
<dbReference type="PROSITE" id="PS51221">
    <property type="entry name" value="TTL"/>
    <property type="match status" value="1"/>
</dbReference>
<dbReference type="Proteomes" id="UP000279833">
    <property type="component" value="Unassembled WGS sequence"/>
</dbReference>
<sequence>MVHTPFVPLGYWSPCTPLVWNEGFPTPLGGLSVSIDSIKAPDICFSSCQFREQHPLDEKAIASRYITDPVLFYRNDLQANVKFDIRYVVLLRSVKPLILYTYKVFWLRFANKPFILDDFDSYDRHFTVMNYRSADSLKQVSIINILCILSIILI</sequence>
<dbReference type="InterPro" id="IPR027749">
    <property type="entry name" value="TTLL12"/>
</dbReference>
<name>A0A3P8JXZ1_9TREM</name>
<dbReference type="AlphaFoldDB" id="A0A3P8JXZ1"/>
<dbReference type="GO" id="GO:0005737">
    <property type="term" value="C:cytoplasm"/>
    <property type="evidence" value="ECO:0007669"/>
    <property type="project" value="TreeGrafter"/>
</dbReference>
<dbReference type="EMBL" id="UZAK01045530">
    <property type="protein sequence ID" value="VDP74053.1"/>
    <property type="molecule type" value="Genomic_DNA"/>
</dbReference>
<dbReference type="Pfam" id="PF03133">
    <property type="entry name" value="TTL"/>
    <property type="match status" value="1"/>
</dbReference>
<accession>A0A3P8JXZ1</accession>
<evidence type="ECO:0000313" key="2">
    <source>
        <dbReference type="Proteomes" id="UP000279833"/>
    </source>
</evidence>
<keyword evidence="2" id="KW-1185">Reference proteome</keyword>
<organism evidence="1 2">
    <name type="scientific">Schistosoma curassoni</name>
    <dbReference type="NCBI Taxonomy" id="6186"/>
    <lineage>
        <taxon>Eukaryota</taxon>
        <taxon>Metazoa</taxon>
        <taxon>Spiralia</taxon>
        <taxon>Lophotrochozoa</taxon>
        <taxon>Platyhelminthes</taxon>
        <taxon>Trematoda</taxon>
        <taxon>Digenea</taxon>
        <taxon>Strigeidida</taxon>
        <taxon>Schistosomatoidea</taxon>
        <taxon>Schistosomatidae</taxon>
        <taxon>Schistosoma</taxon>
    </lineage>
</organism>
<dbReference type="Gene3D" id="3.30.470.20">
    <property type="entry name" value="ATP-grasp fold, B domain"/>
    <property type="match status" value="1"/>
</dbReference>